<dbReference type="RefSeq" id="WP_091164631.1">
    <property type="nucleotide sequence ID" value="NZ_FNCG01000003.1"/>
</dbReference>
<dbReference type="STRING" id="551996.SAMN05192573_103454"/>
<dbReference type="SUPFAM" id="SSF48452">
    <property type="entry name" value="TPR-like"/>
    <property type="match status" value="2"/>
</dbReference>
<gene>
    <name evidence="2" type="ORF">SAMN05192573_103454</name>
</gene>
<evidence type="ECO:0008006" key="4">
    <source>
        <dbReference type="Google" id="ProtNLM"/>
    </source>
</evidence>
<evidence type="ECO:0000313" key="2">
    <source>
        <dbReference type="EMBL" id="SDG45324.1"/>
    </source>
</evidence>
<evidence type="ECO:0000313" key="3">
    <source>
        <dbReference type="Proteomes" id="UP000199705"/>
    </source>
</evidence>
<protein>
    <recommendedName>
        <fullName evidence="4">Tetratricopeptide repeat protein</fullName>
    </recommendedName>
</protein>
<feature type="signal peptide" evidence="1">
    <location>
        <begin position="1"/>
        <end position="20"/>
    </location>
</feature>
<evidence type="ECO:0000256" key="1">
    <source>
        <dbReference type="SAM" id="SignalP"/>
    </source>
</evidence>
<keyword evidence="3" id="KW-1185">Reference proteome</keyword>
<reference evidence="3" key="1">
    <citation type="submission" date="2016-10" db="EMBL/GenBank/DDBJ databases">
        <authorList>
            <person name="Varghese N."/>
            <person name="Submissions S."/>
        </authorList>
    </citation>
    <scope>NUCLEOTIDE SEQUENCE [LARGE SCALE GENOMIC DNA]</scope>
    <source>
        <strain evidence="3">Gh-67</strain>
    </source>
</reference>
<organism evidence="2 3">
    <name type="scientific">Mucilaginibacter gossypii</name>
    <dbReference type="NCBI Taxonomy" id="551996"/>
    <lineage>
        <taxon>Bacteria</taxon>
        <taxon>Pseudomonadati</taxon>
        <taxon>Bacteroidota</taxon>
        <taxon>Sphingobacteriia</taxon>
        <taxon>Sphingobacteriales</taxon>
        <taxon>Sphingobacteriaceae</taxon>
        <taxon>Mucilaginibacter</taxon>
    </lineage>
</organism>
<sequence length="420" mass="45642">MKIKLLMAGLLGLVSATAFAQKGELNTAKEEYEKYSGLRGQPAMAAMAGKSLTTAKESIDKASANEKTATLPLTYAVKGSIYSALAVQDTVPATSLPLFTTAEEALKKAKEADTKGENKKMIDEAYLNLAQYQLTKGVKEYSSGKYDLAYKSFDFYRTVLPEDTNAIYYTGLAAANGKNYPAAISNYSKLVTTKYSKNAGVYLDLSSLYLASKDTAGALKAVSEGVTKYPTNSDLRKREIEISLQTGKEKEVTDKIQAALANDPKNKTLYYYAGLTYSQTADNYAKEAGATKDAAAKAKLQASKAEAYVKAGEMYKKALEIDPNYFEANLNYGYVILNPAIDAYNAANKLPANKQKEYDAAIAKAKAQFEQAKPYLVKAVELQPKSIDALQNLRTYYLGVKDDANASKLKAQIDALPANQ</sequence>
<dbReference type="EMBL" id="FNCG01000003">
    <property type="protein sequence ID" value="SDG45324.1"/>
    <property type="molecule type" value="Genomic_DNA"/>
</dbReference>
<feature type="chain" id="PRO_5011551828" description="Tetratricopeptide repeat protein" evidence="1">
    <location>
        <begin position="21"/>
        <end position="420"/>
    </location>
</feature>
<keyword evidence="1" id="KW-0732">Signal</keyword>
<dbReference type="Gene3D" id="1.25.40.10">
    <property type="entry name" value="Tetratricopeptide repeat domain"/>
    <property type="match status" value="3"/>
</dbReference>
<proteinExistence type="predicted"/>
<dbReference type="InterPro" id="IPR011990">
    <property type="entry name" value="TPR-like_helical_dom_sf"/>
</dbReference>
<dbReference type="Proteomes" id="UP000199705">
    <property type="component" value="Unassembled WGS sequence"/>
</dbReference>
<dbReference type="AlphaFoldDB" id="A0A1G7UCZ4"/>
<accession>A0A1G7UCZ4</accession>
<name>A0A1G7UCZ4_9SPHI</name>